<gene>
    <name evidence="2" type="ORF">HGA15_23410</name>
</gene>
<sequence>MTMPASRLISIASASIPSAPTVSNKQGSQPTTPTPVAPPGPGPAAVRRRTTAPGGGTAVDDFAADVHWPDPSPLHQWWTEVMDGVNVPRPRRAA</sequence>
<reference evidence="2 3" key="1">
    <citation type="submission" date="2020-04" db="EMBL/GenBank/DDBJ databases">
        <title>MicrobeNet Type strains.</title>
        <authorList>
            <person name="Nicholson A.C."/>
        </authorList>
    </citation>
    <scope>NUCLEOTIDE SEQUENCE [LARGE SCALE GENOMIC DNA]</scope>
    <source>
        <strain evidence="2 3">JCM 3332</strain>
    </source>
</reference>
<dbReference type="RefSeq" id="WP_062975004.1">
    <property type="nucleotide sequence ID" value="NZ_JAAXOT010000013.1"/>
</dbReference>
<evidence type="ECO:0000313" key="2">
    <source>
        <dbReference type="EMBL" id="NKY59046.1"/>
    </source>
</evidence>
<proteinExistence type="predicted"/>
<protein>
    <submittedName>
        <fullName evidence="2">Uncharacterized protein</fullName>
    </submittedName>
</protein>
<feature type="region of interest" description="Disordered" evidence="1">
    <location>
        <begin position="1"/>
        <end position="74"/>
    </location>
</feature>
<feature type="compositionally biased region" description="Pro residues" evidence="1">
    <location>
        <begin position="32"/>
        <end position="42"/>
    </location>
</feature>
<dbReference type="AlphaFoldDB" id="A0A846YHE4"/>
<evidence type="ECO:0000313" key="3">
    <source>
        <dbReference type="Proteomes" id="UP000570678"/>
    </source>
</evidence>
<keyword evidence="3" id="KW-1185">Reference proteome</keyword>
<dbReference type="Proteomes" id="UP000570678">
    <property type="component" value="Unassembled WGS sequence"/>
</dbReference>
<evidence type="ECO:0000256" key="1">
    <source>
        <dbReference type="SAM" id="MobiDB-lite"/>
    </source>
</evidence>
<dbReference type="EMBL" id="JAAXOT010000013">
    <property type="protein sequence ID" value="NKY59046.1"/>
    <property type="molecule type" value="Genomic_DNA"/>
</dbReference>
<organism evidence="2 3">
    <name type="scientific">Nocardia flavorosea</name>
    <dbReference type="NCBI Taxonomy" id="53429"/>
    <lineage>
        <taxon>Bacteria</taxon>
        <taxon>Bacillati</taxon>
        <taxon>Actinomycetota</taxon>
        <taxon>Actinomycetes</taxon>
        <taxon>Mycobacteriales</taxon>
        <taxon>Nocardiaceae</taxon>
        <taxon>Nocardia</taxon>
    </lineage>
</organism>
<feature type="compositionally biased region" description="Low complexity" evidence="1">
    <location>
        <begin position="1"/>
        <end position="20"/>
    </location>
</feature>
<comment type="caution">
    <text evidence="2">The sequence shown here is derived from an EMBL/GenBank/DDBJ whole genome shotgun (WGS) entry which is preliminary data.</text>
</comment>
<accession>A0A846YHE4</accession>
<name>A0A846YHE4_9NOCA</name>